<dbReference type="EMBL" id="NWBU01000004">
    <property type="protein sequence ID" value="PTQ13599.1"/>
    <property type="molecule type" value="Genomic_DNA"/>
</dbReference>
<dbReference type="Pfam" id="PF00440">
    <property type="entry name" value="TetR_N"/>
    <property type="match status" value="1"/>
</dbReference>
<keyword evidence="1" id="KW-0805">Transcription regulation</keyword>
<protein>
    <submittedName>
        <fullName evidence="6">TetR family transcriptional regulator</fullName>
    </submittedName>
</protein>
<keyword evidence="2 4" id="KW-0238">DNA-binding</keyword>
<keyword evidence="3" id="KW-0804">Transcription</keyword>
<dbReference type="Gene3D" id="1.10.357.10">
    <property type="entry name" value="Tetracycline Repressor, domain 2"/>
    <property type="match status" value="1"/>
</dbReference>
<dbReference type="OrthoDB" id="4371863at2"/>
<evidence type="ECO:0000256" key="2">
    <source>
        <dbReference type="ARBA" id="ARBA00023125"/>
    </source>
</evidence>
<dbReference type="InterPro" id="IPR001647">
    <property type="entry name" value="HTH_TetR"/>
</dbReference>
<evidence type="ECO:0000259" key="5">
    <source>
        <dbReference type="PROSITE" id="PS50977"/>
    </source>
</evidence>
<comment type="caution">
    <text evidence="6">The sequence shown here is derived from an EMBL/GenBank/DDBJ whole genome shotgun (WGS) entry which is preliminary data.</text>
</comment>
<gene>
    <name evidence="6" type="ORF">CLG96_04205</name>
</gene>
<evidence type="ECO:0000256" key="3">
    <source>
        <dbReference type="ARBA" id="ARBA00023163"/>
    </source>
</evidence>
<dbReference type="InterPro" id="IPR050109">
    <property type="entry name" value="HTH-type_TetR-like_transc_reg"/>
</dbReference>
<dbReference type="PANTHER" id="PTHR30055">
    <property type="entry name" value="HTH-TYPE TRANSCRIPTIONAL REGULATOR RUTR"/>
    <property type="match status" value="1"/>
</dbReference>
<dbReference type="AlphaFoldDB" id="A0A2T5G378"/>
<evidence type="ECO:0000256" key="1">
    <source>
        <dbReference type="ARBA" id="ARBA00023015"/>
    </source>
</evidence>
<dbReference type="Proteomes" id="UP000244162">
    <property type="component" value="Unassembled WGS sequence"/>
</dbReference>
<name>A0A2T5G378_9SPHN</name>
<sequence>MERRKRRYVSPARAAAAAEKRERVLEAATLLLREVDGIASFTLDAVAKAAGVTRLTVYHQFGSRRLLIESIFDRLARRGGLLDIGHAIAKDDPYDAIRDIVRIFCRFWGSEPAVQRLNDAAALDPEIEQSLAERHERRRQLLLTTVDRIAPKASAKRKQETIDFIYALTAPQMFRSLSSGRSTKRTCDLITEASLEAIGRLTRQEN</sequence>
<evidence type="ECO:0000313" key="6">
    <source>
        <dbReference type="EMBL" id="PTQ13599.1"/>
    </source>
</evidence>
<proteinExistence type="predicted"/>
<accession>A0A2T5G378</accession>
<dbReference type="InterPro" id="IPR009057">
    <property type="entry name" value="Homeodomain-like_sf"/>
</dbReference>
<dbReference type="PANTHER" id="PTHR30055:SF151">
    <property type="entry name" value="TRANSCRIPTIONAL REGULATORY PROTEIN"/>
    <property type="match status" value="1"/>
</dbReference>
<evidence type="ECO:0000313" key="7">
    <source>
        <dbReference type="Proteomes" id="UP000244162"/>
    </source>
</evidence>
<dbReference type="PROSITE" id="PS50977">
    <property type="entry name" value="HTH_TETR_2"/>
    <property type="match status" value="1"/>
</dbReference>
<dbReference type="GO" id="GO:0000976">
    <property type="term" value="F:transcription cis-regulatory region binding"/>
    <property type="evidence" value="ECO:0007669"/>
    <property type="project" value="TreeGrafter"/>
</dbReference>
<dbReference type="GO" id="GO:0003700">
    <property type="term" value="F:DNA-binding transcription factor activity"/>
    <property type="evidence" value="ECO:0007669"/>
    <property type="project" value="TreeGrafter"/>
</dbReference>
<feature type="domain" description="HTH tetR-type" evidence="5">
    <location>
        <begin position="18"/>
        <end position="79"/>
    </location>
</feature>
<dbReference type="SUPFAM" id="SSF46689">
    <property type="entry name" value="Homeodomain-like"/>
    <property type="match status" value="1"/>
</dbReference>
<reference evidence="6 7" key="1">
    <citation type="submission" date="2017-09" db="EMBL/GenBank/DDBJ databases">
        <title>Sphingomonas panjinensis sp.nov., isolated from oil-contaminated soil.</title>
        <authorList>
            <person name="Wang L."/>
            <person name="Chen L."/>
        </authorList>
    </citation>
    <scope>NUCLEOTIDE SEQUENCE [LARGE SCALE GENOMIC DNA]</scope>
    <source>
        <strain evidence="6 7">FW-11</strain>
    </source>
</reference>
<keyword evidence="7" id="KW-1185">Reference proteome</keyword>
<evidence type="ECO:0000256" key="4">
    <source>
        <dbReference type="PROSITE-ProRule" id="PRU00335"/>
    </source>
</evidence>
<organism evidence="6 7">
    <name type="scientific">Sphingomonas oleivorans</name>
    <dbReference type="NCBI Taxonomy" id="1735121"/>
    <lineage>
        <taxon>Bacteria</taxon>
        <taxon>Pseudomonadati</taxon>
        <taxon>Pseudomonadota</taxon>
        <taxon>Alphaproteobacteria</taxon>
        <taxon>Sphingomonadales</taxon>
        <taxon>Sphingomonadaceae</taxon>
        <taxon>Sphingomonas</taxon>
    </lineage>
</organism>
<feature type="DNA-binding region" description="H-T-H motif" evidence="4">
    <location>
        <begin position="42"/>
        <end position="61"/>
    </location>
</feature>